<evidence type="ECO:0000256" key="5">
    <source>
        <dbReference type="HAMAP-Rule" id="MF_01080"/>
    </source>
</evidence>
<dbReference type="RefSeq" id="WP_091790804.1">
    <property type="nucleotide sequence ID" value="NZ_FNAF01000001.1"/>
</dbReference>
<dbReference type="Proteomes" id="UP000198995">
    <property type="component" value="Unassembled WGS sequence"/>
</dbReference>
<dbReference type="InterPro" id="IPR020103">
    <property type="entry name" value="PsdUridine_synth_cat_dom_sf"/>
</dbReference>
<feature type="domain" description="Pseudouridine synthase II N-terminal" evidence="6">
    <location>
        <begin position="23"/>
        <end position="172"/>
    </location>
</feature>
<protein>
    <recommendedName>
        <fullName evidence="5">tRNA pseudouridine synthase B</fullName>
        <ecNumber evidence="5">5.4.99.25</ecNumber>
    </recommendedName>
    <alternativeName>
        <fullName evidence="5">tRNA pseudouridine(55) synthase</fullName>
        <shortName evidence="5">Psi55 synthase</shortName>
    </alternativeName>
    <alternativeName>
        <fullName evidence="5">tRNA pseudouridylate synthase</fullName>
    </alternativeName>
    <alternativeName>
        <fullName evidence="5">tRNA-uridine isomerase</fullName>
    </alternativeName>
</protein>
<name>A0A1G6RS34_PEPNI</name>
<keyword evidence="4 5" id="KW-0413">Isomerase</keyword>
<evidence type="ECO:0000313" key="8">
    <source>
        <dbReference type="EMBL" id="SDD07439.1"/>
    </source>
</evidence>
<dbReference type="AlphaFoldDB" id="A0A1G6RS34"/>
<dbReference type="PANTHER" id="PTHR13767:SF2">
    <property type="entry name" value="PSEUDOURIDYLATE SYNTHASE TRUB1"/>
    <property type="match status" value="1"/>
</dbReference>
<comment type="catalytic activity">
    <reaction evidence="1 5">
        <text>uridine(55) in tRNA = pseudouridine(55) in tRNA</text>
        <dbReference type="Rhea" id="RHEA:42532"/>
        <dbReference type="Rhea" id="RHEA-COMP:10101"/>
        <dbReference type="Rhea" id="RHEA-COMP:10102"/>
        <dbReference type="ChEBI" id="CHEBI:65314"/>
        <dbReference type="ChEBI" id="CHEBI:65315"/>
        <dbReference type="EC" id="5.4.99.25"/>
    </reaction>
</comment>
<evidence type="ECO:0000259" key="6">
    <source>
        <dbReference type="Pfam" id="PF01509"/>
    </source>
</evidence>
<organism evidence="8 9">
    <name type="scientific">Peptococcus niger</name>
    <dbReference type="NCBI Taxonomy" id="2741"/>
    <lineage>
        <taxon>Bacteria</taxon>
        <taxon>Bacillati</taxon>
        <taxon>Bacillota</taxon>
        <taxon>Clostridia</taxon>
        <taxon>Eubacteriales</taxon>
        <taxon>Peptococcaceae</taxon>
        <taxon>Peptococcus</taxon>
    </lineage>
</organism>
<keyword evidence="3 5" id="KW-0819">tRNA processing</keyword>
<dbReference type="CDD" id="cd02573">
    <property type="entry name" value="PseudoU_synth_EcTruB"/>
    <property type="match status" value="1"/>
</dbReference>
<dbReference type="GO" id="GO:0160148">
    <property type="term" value="F:tRNA pseudouridine(55) synthase activity"/>
    <property type="evidence" value="ECO:0007669"/>
    <property type="project" value="UniProtKB-EC"/>
</dbReference>
<dbReference type="EC" id="5.4.99.25" evidence="5"/>
<sequence>MNGVLIIDKPAGMTSHDVVSRIRRIFHQKRVGHTGTLDPDATGVLPICLGQATRLAEYLTADDKVYAAKLAFGKATDTQDASGAVIEELPLPNISEEAFKAILASFLGPQLQIPPKYSAIKINGVPLYRLAREGKVTPDVKPRQITVHSISLTEYSPESAAFEACVSKGTYIRSLCADIGRAAGSCAHMTQLRRLASGRFTISEAVPLDILETADQPEGHILPMLDALSDYPQLMLSEESYAKIKHGSPIEINDKASMTETPIVAVYQDAVCAIGFATAGYFKPKKVFIQ</sequence>
<evidence type="ECO:0000256" key="3">
    <source>
        <dbReference type="ARBA" id="ARBA00022694"/>
    </source>
</evidence>
<evidence type="ECO:0000313" key="9">
    <source>
        <dbReference type="Proteomes" id="UP000198995"/>
    </source>
</evidence>
<dbReference type="EMBL" id="FNAF01000001">
    <property type="protein sequence ID" value="SDD07439.1"/>
    <property type="molecule type" value="Genomic_DNA"/>
</dbReference>
<feature type="domain" description="tRNA pseudouridylate synthase B C-terminal" evidence="7">
    <location>
        <begin position="173"/>
        <end position="214"/>
    </location>
</feature>
<dbReference type="Pfam" id="PF01509">
    <property type="entry name" value="TruB_N"/>
    <property type="match status" value="1"/>
</dbReference>
<dbReference type="GO" id="GO:0003723">
    <property type="term" value="F:RNA binding"/>
    <property type="evidence" value="ECO:0007669"/>
    <property type="project" value="InterPro"/>
</dbReference>
<proteinExistence type="inferred from homology"/>
<dbReference type="SUPFAM" id="SSF55120">
    <property type="entry name" value="Pseudouridine synthase"/>
    <property type="match status" value="1"/>
</dbReference>
<dbReference type="GO" id="GO:1990481">
    <property type="term" value="P:mRNA pseudouridine synthesis"/>
    <property type="evidence" value="ECO:0007669"/>
    <property type="project" value="TreeGrafter"/>
</dbReference>
<dbReference type="PANTHER" id="PTHR13767">
    <property type="entry name" value="TRNA-PSEUDOURIDINE SYNTHASE"/>
    <property type="match status" value="1"/>
</dbReference>
<dbReference type="OrthoDB" id="9802309at2"/>
<dbReference type="STRING" id="2741.SAMN04489866_101106"/>
<dbReference type="Gene3D" id="3.30.2350.10">
    <property type="entry name" value="Pseudouridine synthase"/>
    <property type="match status" value="1"/>
</dbReference>
<comment type="function">
    <text evidence="5">Responsible for synthesis of pseudouridine from uracil-55 in the psi GC loop of transfer RNAs.</text>
</comment>
<evidence type="ECO:0000259" key="7">
    <source>
        <dbReference type="Pfam" id="PF16198"/>
    </source>
</evidence>
<evidence type="ECO:0000256" key="4">
    <source>
        <dbReference type="ARBA" id="ARBA00023235"/>
    </source>
</evidence>
<reference evidence="8 9" key="1">
    <citation type="submission" date="2016-10" db="EMBL/GenBank/DDBJ databases">
        <authorList>
            <person name="de Groot N.N."/>
        </authorList>
    </citation>
    <scope>NUCLEOTIDE SEQUENCE [LARGE SCALE GENOMIC DNA]</scope>
    <source>
        <strain evidence="8 9">DSM 20475</strain>
    </source>
</reference>
<dbReference type="Pfam" id="PF16198">
    <property type="entry name" value="TruB_C_2"/>
    <property type="match status" value="1"/>
</dbReference>
<dbReference type="InterPro" id="IPR014780">
    <property type="entry name" value="tRNA_psdUridine_synth_TruB"/>
</dbReference>
<dbReference type="NCBIfam" id="TIGR00431">
    <property type="entry name" value="TruB"/>
    <property type="match status" value="1"/>
</dbReference>
<evidence type="ECO:0000256" key="2">
    <source>
        <dbReference type="ARBA" id="ARBA00005642"/>
    </source>
</evidence>
<dbReference type="InterPro" id="IPR032819">
    <property type="entry name" value="TruB_C"/>
</dbReference>
<dbReference type="HAMAP" id="MF_01080">
    <property type="entry name" value="TruB_bact"/>
    <property type="match status" value="1"/>
</dbReference>
<keyword evidence="9" id="KW-1185">Reference proteome</keyword>
<feature type="active site" description="Nucleophile" evidence="5">
    <location>
        <position position="38"/>
    </location>
</feature>
<accession>A0A1G6RS34</accession>
<dbReference type="GO" id="GO:0031119">
    <property type="term" value="P:tRNA pseudouridine synthesis"/>
    <property type="evidence" value="ECO:0007669"/>
    <property type="project" value="UniProtKB-UniRule"/>
</dbReference>
<comment type="similarity">
    <text evidence="2 5">Belongs to the pseudouridine synthase TruB family. Type 1 subfamily.</text>
</comment>
<gene>
    <name evidence="5" type="primary">truB</name>
    <name evidence="8" type="ORF">SAMN04489866_101106</name>
</gene>
<dbReference type="InterPro" id="IPR002501">
    <property type="entry name" value="PsdUridine_synth_N"/>
</dbReference>
<evidence type="ECO:0000256" key="1">
    <source>
        <dbReference type="ARBA" id="ARBA00000385"/>
    </source>
</evidence>